<dbReference type="PANTHER" id="PTHR43625:SF40">
    <property type="entry name" value="ALDO-KETO REDUCTASE YAKC [NADP(+)]"/>
    <property type="match status" value="1"/>
</dbReference>
<dbReference type="GO" id="GO:0005737">
    <property type="term" value="C:cytoplasm"/>
    <property type="evidence" value="ECO:0007669"/>
    <property type="project" value="TreeGrafter"/>
</dbReference>
<dbReference type="EMBL" id="CM026421">
    <property type="protein sequence ID" value="KAG0592581.1"/>
    <property type="molecule type" value="Genomic_DNA"/>
</dbReference>
<dbReference type="PANTHER" id="PTHR43625">
    <property type="entry name" value="AFLATOXIN B1 ALDEHYDE REDUCTASE"/>
    <property type="match status" value="1"/>
</dbReference>
<evidence type="ECO:0000313" key="3">
    <source>
        <dbReference type="EMBL" id="KAG0592581.1"/>
    </source>
</evidence>
<keyword evidence="4" id="KW-1185">Reference proteome</keyword>
<dbReference type="Proteomes" id="UP000822688">
    <property type="component" value="Chromosome 1"/>
</dbReference>
<keyword evidence="1" id="KW-0560">Oxidoreductase</keyword>
<comment type="caution">
    <text evidence="3">The sequence shown here is derived from an EMBL/GenBank/DDBJ whole genome shotgun (WGS) entry which is preliminary data.</text>
</comment>
<proteinExistence type="predicted"/>
<dbReference type="PRINTS" id="PR00069">
    <property type="entry name" value="ALDKETRDTASE"/>
</dbReference>
<dbReference type="Pfam" id="PF00248">
    <property type="entry name" value="Aldo_ket_red"/>
    <property type="match status" value="1"/>
</dbReference>
<evidence type="ECO:0000313" key="4">
    <source>
        <dbReference type="Proteomes" id="UP000822688"/>
    </source>
</evidence>
<evidence type="ECO:0000256" key="1">
    <source>
        <dbReference type="ARBA" id="ARBA00023002"/>
    </source>
</evidence>
<dbReference type="InterPro" id="IPR036812">
    <property type="entry name" value="NAD(P)_OxRdtase_dom_sf"/>
</dbReference>
<dbReference type="AlphaFoldDB" id="A0A8T0JCZ7"/>
<feature type="domain" description="NADP-dependent oxidoreductase" evidence="2">
    <location>
        <begin position="25"/>
        <end position="315"/>
    </location>
</feature>
<dbReference type="InterPro" id="IPR050791">
    <property type="entry name" value="Aldo-Keto_reductase"/>
</dbReference>
<gene>
    <name evidence="3" type="ORF">KC19_1G264200</name>
</gene>
<organism evidence="3 4">
    <name type="scientific">Ceratodon purpureus</name>
    <name type="common">Fire moss</name>
    <name type="synonym">Dicranum purpureum</name>
    <dbReference type="NCBI Taxonomy" id="3225"/>
    <lineage>
        <taxon>Eukaryota</taxon>
        <taxon>Viridiplantae</taxon>
        <taxon>Streptophyta</taxon>
        <taxon>Embryophyta</taxon>
        <taxon>Bryophyta</taxon>
        <taxon>Bryophytina</taxon>
        <taxon>Bryopsida</taxon>
        <taxon>Dicranidae</taxon>
        <taxon>Pseudoditrichales</taxon>
        <taxon>Ditrichaceae</taxon>
        <taxon>Ceratodon</taxon>
    </lineage>
</organism>
<sequence length="353" mass="39250">MAAVKNVEVPRVKLGSQGFQVSAQGLGCMGMTAAYGTVVSQESATKLIHHAVERGVTFLDTADMYGPHENEVMVGKAVKGIREKVQIATKFANLLNEQGHWDVRGDPEYVRESCEASLKRLDVDYIDLYYQHRVDSKVPIEVTVQAMKELVEAGKVKYLGLSEANAVDIRRAHAVHPITAVQYEYSLWQRDIEEDIIPTCRELGIGIVSYSPLGRGFLAGYKDTGATTQGYDFRKALPRFQGEHLAKNEQLRARVEEIAVAKKCSLNQLALAWVQHKGKDIVPIPGTTKIVNLDSNLESLAVSLTDEEIEQLEAAVPVHEIAGERYMEGVMERTWRFVTSPPLESWKPTSAQK</sequence>
<dbReference type="OrthoDB" id="37537at2759"/>
<dbReference type="InterPro" id="IPR020471">
    <property type="entry name" value="AKR"/>
</dbReference>
<evidence type="ECO:0000259" key="2">
    <source>
        <dbReference type="Pfam" id="PF00248"/>
    </source>
</evidence>
<reference evidence="3" key="1">
    <citation type="submission" date="2020-06" db="EMBL/GenBank/DDBJ databases">
        <title>WGS assembly of Ceratodon purpureus strain R40.</title>
        <authorList>
            <person name="Carey S.B."/>
            <person name="Jenkins J."/>
            <person name="Shu S."/>
            <person name="Lovell J.T."/>
            <person name="Sreedasyam A."/>
            <person name="Maumus F."/>
            <person name="Tiley G.P."/>
            <person name="Fernandez-Pozo N."/>
            <person name="Barry K."/>
            <person name="Chen C."/>
            <person name="Wang M."/>
            <person name="Lipzen A."/>
            <person name="Daum C."/>
            <person name="Saski C.A."/>
            <person name="Payton A.C."/>
            <person name="Mcbreen J.C."/>
            <person name="Conrad R.E."/>
            <person name="Kollar L.M."/>
            <person name="Olsson S."/>
            <person name="Huttunen S."/>
            <person name="Landis J.B."/>
            <person name="Wickett N.J."/>
            <person name="Johnson M.G."/>
            <person name="Rensing S.A."/>
            <person name="Grimwood J."/>
            <person name="Schmutz J."/>
            <person name="Mcdaniel S.F."/>
        </authorList>
    </citation>
    <scope>NUCLEOTIDE SEQUENCE</scope>
    <source>
        <strain evidence="3">R40</strain>
    </source>
</reference>
<dbReference type="GO" id="GO:0016491">
    <property type="term" value="F:oxidoreductase activity"/>
    <property type="evidence" value="ECO:0007669"/>
    <property type="project" value="UniProtKB-KW"/>
</dbReference>
<protein>
    <recommendedName>
        <fullName evidence="2">NADP-dependent oxidoreductase domain-containing protein</fullName>
    </recommendedName>
</protein>
<dbReference type="CDD" id="cd19145">
    <property type="entry name" value="AKR_AKR13D1"/>
    <property type="match status" value="1"/>
</dbReference>
<dbReference type="InterPro" id="IPR023210">
    <property type="entry name" value="NADP_OxRdtase_dom"/>
</dbReference>
<dbReference type="Gene3D" id="3.20.20.100">
    <property type="entry name" value="NADP-dependent oxidoreductase domain"/>
    <property type="match status" value="1"/>
</dbReference>
<name>A0A8T0JCZ7_CERPU</name>
<dbReference type="SUPFAM" id="SSF51430">
    <property type="entry name" value="NAD(P)-linked oxidoreductase"/>
    <property type="match status" value="1"/>
</dbReference>
<accession>A0A8T0JCZ7</accession>